<feature type="compositionally biased region" description="Basic residues" evidence="2">
    <location>
        <begin position="645"/>
        <end position="654"/>
    </location>
</feature>
<name>A0A2B4RPR0_STYPI</name>
<evidence type="ECO:0000259" key="4">
    <source>
        <dbReference type="PROSITE" id="PS51551"/>
    </source>
</evidence>
<keyword evidence="3" id="KW-1133">Transmembrane helix</keyword>
<evidence type="ECO:0000256" key="3">
    <source>
        <dbReference type="SAM" id="Phobius"/>
    </source>
</evidence>
<feature type="domain" description="Ephrin RBD" evidence="4">
    <location>
        <begin position="444"/>
        <end position="594"/>
    </location>
</feature>
<dbReference type="PANTHER" id="PTHR22605:SF1">
    <property type="entry name" value="RZ-TYPE DOMAIN-CONTAINING PROTEIN"/>
    <property type="match status" value="1"/>
</dbReference>
<evidence type="ECO:0000313" key="5">
    <source>
        <dbReference type="EMBL" id="PFX18308.1"/>
    </source>
</evidence>
<gene>
    <name evidence="5" type="ORF">AWC38_SpisGene17332</name>
</gene>
<keyword evidence="3" id="KW-0812">Transmembrane</keyword>
<dbReference type="PANTHER" id="PTHR22605">
    <property type="entry name" value="RZ-TYPE DOMAIN-CONTAINING PROTEIN"/>
    <property type="match status" value="1"/>
</dbReference>
<dbReference type="AlphaFoldDB" id="A0A2B4RPR0"/>
<evidence type="ECO:0000256" key="2">
    <source>
        <dbReference type="SAM" id="MobiDB-lite"/>
    </source>
</evidence>
<dbReference type="InterPro" id="IPR001799">
    <property type="entry name" value="Ephrin_RBD"/>
</dbReference>
<accession>A0A2B4RPR0</accession>
<keyword evidence="6" id="KW-1185">Reference proteome</keyword>
<feature type="region of interest" description="Disordered" evidence="2">
    <location>
        <begin position="596"/>
        <end position="654"/>
    </location>
</feature>
<dbReference type="EMBL" id="LSMT01000418">
    <property type="protein sequence ID" value="PFX18308.1"/>
    <property type="molecule type" value="Genomic_DNA"/>
</dbReference>
<dbReference type="GO" id="GO:0016887">
    <property type="term" value="F:ATP hydrolysis activity"/>
    <property type="evidence" value="ECO:0007669"/>
    <property type="project" value="InterPro"/>
</dbReference>
<dbReference type="Gene3D" id="2.60.40.420">
    <property type="entry name" value="Cupredoxins - blue copper proteins"/>
    <property type="match status" value="1"/>
</dbReference>
<proteinExistence type="inferred from homology"/>
<comment type="similarity">
    <text evidence="1">Belongs to the ephrin family.</text>
</comment>
<evidence type="ECO:0000313" key="6">
    <source>
        <dbReference type="Proteomes" id="UP000225706"/>
    </source>
</evidence>
<protein>
    <recommendedName>
        <fullName evidence="4">Ephrin RBD domain-containing protein</fullName>
    </recommendedName>
</protein>
<dbReference type="OrthoDB" id="2400221at2759"/>
<dbReference type="InterPro" id="IPR008972">
    <property type="entry name" value="Cupredoxin"/>
</dbReference>
<dbReference type="Pfam" id="PF00812">
    <property type="entry name" value="Ephrin"/>
    <property type="match status" value="1"/>
</dbReference>
<dbReference type="InterPro" id="IPR031248">
    <property type="entry name" value="RNF213"/>
</dbReference>
<sequence length="654" mass="74808">MKRRITNPRDSDSLSQLEKQIEECDNPQFMDKSERRSHVPRLFRVTSTKSLDSLRSYYMQAEENLRESHPLVGLFLDFHGSIELVTYLNNLLNWARMVDTQLSRWKSRKEASKPLIEELIGDDMEREVLENAFKSFQTSWEKIRPSVIKAGYAEMPHITRMSPISLSLVEKKDDGKYLCSALKILQGIQNDFVVNVLVIAVSGKCGALTFLERGESIASVRMVHLQDAQKKQIIHYQWSNEILTHSQHNTEYGQDSATEGIYDMYRKELPSYIRDQMLGIAGYCIAGPGDISLAWVTTALKRFIFRYVSSEEMRPDPVLPLLAHMLGTSLWLMEIMTERKRLREEQWKHAVKSILPEVLTLGQIHVVLNLCQNQLEKPLSNLDISYSLSVTASDSLYISIIPLQSLLALITEVLARNNMRRENRLVLVFFYVCMELAVLVSGAIVYPSLHWTFQNPLFKGGNYRLNVLPGSKLNILCPHVAVSLEERQDTDNGLIYENFWRVDLKSYETCNVNSSITKNKIFLQCDNPRQIQFETLVFQPFNADPSRVFKKGTVYYFIYANCTDTKPTTKPAQHAFALQNFIQSTTSAPSTVRVEMTEFTSTKQTSPPQTNSTETELPPDETEFVDQPDVGASKGQRESPSSTNGKHHCMHRSF</sequence>
<feature type="compositionally biased region" description="Polar residues" evidence="2">
    <location>
        <begin position="598"/>
        <end position="615"/>
    </location>
</feature>
<evidence type="ECO:0000256" key="1">
    <source>
        <dbReference type="PROSITE-ProRule" id="PRU00884"/>
    </source>
</evidence>
<comment type="caution">
    <text evidence="1">Lacks conserved residue(s) required for the propagation of feature annotation.</text>
</comment>
<organism evidence="5 6">
    <name type="scientific">Stylophora pistillata</name>
    <name type="common">Smooth cauliflower coral</name>
    <dbReference type="NCBI Taxonomy" id="50429"/>
    <lineage>
        <taxon>Eukaryota</taxon>
        <taxon>Metazoa</taxon>
        <taxon>Cnidaria</taxon>
        <taxon>Anthozoa</taxon>
        <taxon>Hexacorallia</taxon>
        <taxon>Scleractinia</taxon>
        <taxon>Astrocoeniina</taxon>
        <taxon>Pocilloporidae</taxon>
        <taxon>Stylophora</taxon>
    </lineage>
</organism>
<dbReference type="Proteomes" id="UP000225706">
    <property type="component" value="Unassembled WGS sequence"/>
</dbReference>
<comment type="caution">
    <text evidence="5">The sequence shown here is derived from an EMBL/GenBank/DDBJ whole genome shotgun (WGS) entry which is preliminary data.</text>
</comment>
<dbReference type="GO" id="GO:0016020">
    <property type="term" value="C:membrane"/>
    <property type="evidence" value="ECO:0007669"/>
    <property type="project" value="InterPro"/>
</dbReference>
<dbReference type="STRING" id="50429.A0A2B4RPR0"/>
<feature type="compositionally biased region" description="Acidic residues" evidence="2">
    <location>
        <begin position="617"/>
        <end position="626"/>
    </location>
</feature>
<keyword evidence="3" id="KW-0472">Membrane</keyword>
<reference evidence="6" key="1">
    <citation type="journal article" date="2017" name="bioRxiv">
        <title>Comparative analysis of the genomes of Stylophora pistillata and Acropora digitifera provides evidence for extensive differences between species of corals.</title>
        <authorList>
            <person name="Voolstra C.R."/>
            <person name="Li Y."/>
            <person name="Liew Y.J."/>
            <person name="Baumgarten S."/>
            <person name="Zoccola D."/>
            <person name="Flot J.-F."/>
            <person name="Tambutte S."/>
            <person name="Allemand D."/>
            <person name="Aranda M."/>
        </authorList>
    </citation>
    <scope>NUCLEOTIDE SEQUENCE [LARGE SCALE GENOMIC DNA]</scope>
</reference>
<feature type="transmembrane region" description="Helical" evidence="3">
    <location>
        <begin position="427"/>
        <end position="449"/>
    </location>
</feature>
<dbReference type="PROSITE" id="PS51551">
    <property type="entry name" value="EPHRIN_RBD_2"/>
    <property type="match status" value="1"/>
</dbReference>
<dbReference type="GO" id="GO:0004842">
    <property type="term" value="F:ubiquitin-protein transferase activity"/>
    <property type="evidence" value="ECO:0007669"/>
    <property type="project" value="InterPro"/>
</dbReference>
<dbReference type="SUPFAM" id="SSF49503">
    <property type="entry name" value="Cupredoxins"/>
    <property type="match status" value="1"/>
</dbReference>